<evidence type="ECO:0000313" key="2">
    <source>
        <dbReference type="Proteomes" id="UP000199072"/>
    </source>
</evidence>
<protein>
    <recommendedName>
        <fullName evidence="3">Collagen triple helix repeat-containing protein</fullName>
    </recommendedName>
</protein>
<dbReference type="AlphaFoldDB" id="A0A1G7GLG3"/>
<keyword evidence="2" id="KW-1185">Reference proteome</keyword>
<dbReference type="EMBL" id="FNAI01000010">
    <property type="protein sequence ID" value="SDE88975.1"/>
    <property type="molecule type" value="Genomic_DNA"/>
</dbReference>
<reference evidence="1 2" key="1">
    <citation type="submission" date="2016-10" db="EMBL/GenBank/DDBJ databases">
        <authorList>
            <person name="de Groot N.N."/>
        </authorList>
    </citation>
    <scope>NUCLEOTIDE SEQUENCE [LARGE SCALE GENOMIC DNA]</scope>
    <source>
        <strain evidence="1 2">47C3B</strain>
    </source>
</reference>
<dbReference type="Proteomes" id="UP000199072">
    <property type="component" value="Unassembled WGS sequence"/>
</dbReference>
<gene>
    <name evidence="1" type="ORF">SAMN05216464_110201</name>
</gene>
<accession>A0A1G7GLG3</accession>
<evidence type="ECO:0008006" key="3">
    <source>
        <dbReference type="Google" id="ProtNLM"/>
    </source>
</evidence>
<dbReference type="STRING" id="1391627.SAMN05216464_110201"/>
<name>A0A1G7GLG3_9SPHI</name>
<proteinExistence type="predicted"/>
<evidence type="ECO:0000313" key="1">
    <source>
        <dbReference type="EMBL" id="SDE88975.1"/>
    </source>
</evidence>
<sequence length="306" mass="32471">MANDKKISELPLVSTIGANDSGVLVKTGTDYQFSFNTLLQFIGSELTVGANLFFGDTIPQNLTGKNGDVFVNIINGYFAQKVNGTWIVVYTPSAGIADGTVLYGISIPESATGKNNDTYINTLSGVFYKKSDGVWNQAFSMQTGPAGATGSTGATGPAGVNGKTILSGTGNPSNLYTGSDGDYYINIANYYFFGPKAAGVWPLGFSLYNLPSESVILPFTTGSANPIVIDNYQNNYASDLGNRPSIIITEKLTDDGVGNLAEIDRNDIRPIRYYSDSPDNTLLSRISIDTGSGAVLTNSYLIKIST</sequence>
<organism evidence="1 2">
    <name type="scientific">Mucilaginibacter pineti</name>
    <dbReference type="NCBI Taxonomy" id="1391627"/>
    <lineage>
        <taxon>Bacteria</taxon>
        <taxon>Pseudomonadati</taxon>
        <taxon>Bacteroidota</taxon>
        <taxon>Sphingobacteriia</taxon>
        <taxon>Sphingobacteriales</taxon>
        <taxon>Sphingobacteriaceae</taxon>
        <taxon>Mucilaginibacter</taxon>
    </lineage>
</organism>
<dbReference type="RefSeq" id="WP_091152144.1">
    <property type="nucleotide sequence ID" value="NZ_FNAI01000010.1"/>
</dbReference>